<dbReference type="InterPro" id="IPR029058">
    <property type="entry name" value="AB_hydrolase_fold"/>
</dbReference>
<evidence type="ECO:0000313" key="2">
    <source>
        <dbReference type="Proteomes" id="UP001642484"/>
    </source>
</evidence>
<dbReference type="Gene3D" id="3.40.50.1820">
    <property type="entry name" value="alpha/beta hydrolase"/>
    <property type="match status" value="1"/>
</dbReference>
<keyword evidence="2" id="KW-1185">Reference proteome</keyword>
<dbReference type="Proteomes" id="UP001642484">
    <property type="component" value="Unassembled WGS sequence"/>
</dbReference>
<dbReference type="EMBL" id="CAXAMN010023040">
    <property type="protein sequence ID" value="CAK9074791.1"/>
    <property type="molecule type" value="Genomic_DNA"/>
</dbReference>
<dbReference type="CDD" id="cd00741">
    <property type="entry name" value="Lipase"/>
    <property type="match status" value="1"/>
</dbReference>
<evidence type="ECO:0008006" key="3">
    <source>
        <dbReference type="Google" id="ProtNLM"/>
    </source>
</evidence>
<proteinExistence type="predicted"/>
<sequence>MGSSDFSGADVGERPRRRKTMGTVTEPFAYLFWFLAAICIPLGETQIWQQDQAEVHQDQAGFGSSEGDILRDEPAGAFHSHLDVLAQAIGILYESDSHWEHLVHFDRAPVPGGVFARAWREVGRSQILVAYKGVCTDPKVEQCKIDLCFLGQYAWLCLRNYGSVSANVSRLMGFDVKTCSKYQALLNFTDQAMALVQDLQKAYPRDQFILTGHSLGGHAGDPHCWRSSRHTWRRGRVGLCTHTLAESGTVAGRGGRMGRRLGGAL</sequence>
<gene>
    <name evidence="1" type="ORF">CCMP2556_LOCUS36830</name>
</gene>
<dbReference type="SUPFAM" id="SSF53474">
    <property type="entry name" value="alpha/beta-Hydrolases"/>
    <property type="match status" value="1"/>
</dbReference>
<evidence type="ECO:0000313" key="1">
    <source>
        <dbReference type="EMBL" id="CAK9074791.1"/>
    </source>
</evidence>
<organism evidence="1 2">
    <name type="scientific">Durusdinium trenchii</name>
    <dbReference type="NCBI Taxonomy" id="1381693"/>
    <lineage>
        <taxon>Eukaryota</taxon>
        <taxon>Sar</taxon>
        <taxon>Alveolata</taxon>
        <taxon>Dinophyceae</taxon>
        <taxon>Suessiales</taxon>
        <taxon>Symbiodiniaceae</taxon>
        <taxon>Durusdinium</taxon>
    </lineage>
</organism>
<protein>
    <recommendedName>
        <fullName evidence="3">Fungal lipase-like domain-containing protein</fullName>
    </recommendedName>
</protein>
<reference evidence="1 2" key="1">
    <citation type="submission" date="2024-02" db="EMBL/GenBank/DDBJ databases">
        <authorList>
            <person name="Chen Y."/>
            <person name="Shah S."/>
            <person name="Dougan E. K."/>
            <person name="Thang M."/>
            <person name="Chan C."/>
        </authorList>
    </citation>
    <scope>NUCLEOTIDE SEQUENCE [LARGE SCALE GENOMIC DNA]</scope>
</reference>
<name>A0ABP0PGD3_9DINO</name>
<accession>A0ABP0PGD3</accession>
<comment type="caution">
    <text evidence="1">The sequence shown here is derived from an EMBL/GenBank/DDBJ whole genome shotgun (WGS) entry which is preliminary data.</text>
</comment>